<feature type="transmembrane region" description="Helical" evidence="7">
    <location>
        <begin position="46"/>
        <end position="70"/>
    </location>
</feature>
<feature type="transmembrane region" description="Helical" evidence="7">
    <location>
        <begin position="287"/>
        <end position="310"/>
    </location>
</feature>
<comment type="caution">
    <text evidence="8">The sequence shown here is derived from an EMBL/GenBank/DDBJ whole genome shotgun (WGS) entry which is preliminary data.</text>
</comment>
<dbReference type="EMBL" id="WSEL01000003">
    <property type="protein sequence ID" value="MVQ29480.1"/>
    <property type="molecule type" value="Genomic_DNA"/>
</dbReference>
<sequence length="499" mass="52777">MTAPPLRSLAERAFKWSAFTTAGRFVLQLVAQILLARLLGPDNYGVYGIGMVVLTFSTFLSGNAFSYVLMLRKDVDDHDVRFAFSWQLLAGTACALAMFALAAPLAGFFSDARVEPMVHWMAVASLLLALSGTAGCLLQRDLNFRALGLIQVAGYAAGYLLVGVPMALGGWGPQALAAACVVQAAVVLVASYAVRPHPLRLLLRHPLGAETLHTGRTVFQTNLTNWLLMNLDRIVMGRVLNPHAIGLYNVAYNIASIPHTLLVTALQPTLLATGARLQDDRGQLAQAWLMVLACIAVLLAPASVVMALLAGDLVQVLYGPAWSEAGWVMAVMFLCVPAWAALNLSTPVLWNTGRKHLEVRLQLPLFLLAVPAWWLLAPHGVRAVALASAAVIALRAAVIVGASLRALQLPATVLLPFAGRGLALALVCGGAVLLGRHGAASLNHPIVTLLAGATLGMLVVLALVAARPQLLGPEARAVVARLVPAIGPRWPTPAPEARP</sequence>
<dbReference type="InterPro" id="IPR050833">
    <property type="entry name" value="Poly_Biosynth_Transport"/>
</dbReference>
<comment type="subcellular location">
    <subcellularLocation>
        <location evidence="1">Cell membrane</location>
        <topology evidence="1">Multi-pass membrane protein</topology>
    </subcellularLocation>
</comment>
<dbReference type="Pfam" id="PF13440">
    <property type="entry name" value="Polysacc_synt_3"/>
    <property type="match status" value="1"/>
</dbReference>
<dbReference type="AlphaFoldDB" id="A0A6N8ITH4"/>
<organism evidence="8 9">
    <name type="scientific">Ramlibacter pinisoli</name>
    <dbReference type="NCBI Taxonomy" id="2682844"/>
    <lineage>
        <taxon>Bacteria</taxon>
        <taxon>Pseudomonadati</taxon>
        <taxon>Pseudomonadota</taxon>
        <taxon>Betaproteobacteria</taxon>
        <taxon>Burkholderiales</taxon>
        <taxon>Comamonadaceae</taxon>
        <taxon>Ramlibacter</taxon>
    </lineage>
</organism>
<evidence type="ECO:0000256" key="7">
    <source>
        <dbReference type="SAM" id="Phobius"/>
    </source>
</evidence>
<reference evidence="8 9" key="1">
    <citation type="submission" date="2019-12" db="EMBL/GenBank/DDBJ databases">
        <authorList>
            <person name="Huq M.A."/>
        </authorList>
    </citation>
    <scope>NUCLEOTIDE SEQUENCE [LARGE SCALE GENOMIC DNA]</scope>
    <source>
        <strain evidence="8 9">MAH-25</strain>
    </source>
</reference>
<feature type="transmembrane region" description="Helical" evidence="7">
    <location>
        <begin position="446"/>
        <end position="466"/>
    </location>
</feature>
<dbReference type="PANTHER" id="PTHR30250:SF10">
    <property type="entry name" value="LIPOPOLYSACCHARIDE BIOSYNTHESIS PROTEIN WZXC"/>
    <property type="match status" value="1"/>
</dbReference>
<evidence type="ECO:0000256" key="4">
    <source>
        <dbReference type="ARBA" id="ARBA00022692"/>
    </source>
</evidence>
<proteinExistence type="inferred from homology"/>
<feature type="transmembrane region" description="Helical" evidence="7">
    <location>
        <begin position="174"/>
        <end position="194"/>
    </location>
</feature>
<gene>
    <name evidence="8" type="ORF">GON04_08475</name>
</gene>
<keyword evidence="6 7" id="KW-0472">Membrane</keyword>
<evidence type="ECO:0000313" key="9">
    <source>
        <dbReference type="Proteomes" id="UP000469385"/>
    </source>
</evidence>
<keyword evidence="3" id="KW-1003">Cell membrane</keyword>
<evidence type="ECO:0000256" key="1">
    <source>
        <dbReference type="ARBA" id="ARBA00004651"/>
    </source>
</evidence>
<feature type="transmembrane region" description="Helical" evidence="7">
    <location>
        <begin position="357"/>
        <end position="377"/>
    </location>
</feature>
<protein>
    <submittedName>
        <fullName evidence="8">Oligosaccharide flippase family protein</fullName>
    </submittedName>
</protein>
<dbReference type="PANTHER" id="PTHR30250">
    <property type="entry name" value="PST FAMILY PREDICTED COLANIC ACID TRANSPORTER"/>
    <property type="match status" value="1"/>
</dbReference>
<accession>A0A6N8ITH4</accession>
<keyword evidence="5 7" id="KW-1133">Transmembrane helix</keyword>
<keyword evidence="9" id="KW-1185">Reference proteome</keyword>
<evidence type="ECO:0000256" key="6">
    <source>
        <dbReference type="ARBA" id="ARBA00023136"/>
    </source>
</evidence>
<feature type="transmembrane region" description="Helical" evidence="7">
    <location>
        <begin position="82"/>
        <end position="106"/>
    </location>
</feature>
<feature type="transmembrane region" description="Helical" evidence="7">
    <location>
        <begin position="21"/>
        <end position="40"/>
    </location>
</feature>
<feature type="transmembrane region" description="Helical" evidence="7">
    <location>
        <begin position="146"/>
        <end position="168"/>
    </location>
</feature>
<feature type="transmembrane region" description="Helical" evidence="7">
    <location>
        <begin position="411"/>
        <end position="434"/>
    </location>
</feature>
<evidence type="ECO:0000256" key="5">
    <source>
        <dbReference type="ARBA" id="ARBA00022989"/>
    </source>
</evidence>
<evidence type="ECO:0000256" key="2">
    <source>
        <dbReference type="ARBA" id="ARBA00007430"/>
    </source>
</evidence>
<dbReference type="RefSeq" id="WP_157397482.1">
    <property type="nucleotide sequence ID" value="NZ_WSEL01000003.1"/>
</dbReference>
<evidence type="ECO:0000256" key="3">
    <source>
        <dbReference type="ARBA" id="ARBA00022475"/>
    </source>
</evidence>
<dbReference type="GO" id="GO:0005886">
    <property type="term" value="C:plasma membrane"/>
    <property type="evidence" value="ECO:0007669"/>
    <property type="project" value="UniProtKB-SubCell"/>
</dbReference>
<name>A0A6N8ITH4_9BURK</name>
<dbReference type="Proteomes" id="UP000469385">
    <property type="component" value="Unassembled WGS sequence"/>
</dbReference>
<comment type="similarity">
    <text evidence="2">Belongs to the polysaccharide synthase family.</text>
</comment>
<feature type="transmembrane region" description="Helical" evidence="7">
    <location>
        <begin position="383"/>
        <end position="404"/>
    </location>
</feature>
<keyword evidence="4 7" id="KW-0812">Transmembrane</keyword>
<evidence type="ECO:0000313" key="8">
    <source>
        <dbReference type="EMBL" id="MVQ29480.1"/>
    </source>
</evidence>
<feature type="transmembrane region" description="Helical" evidence="7">
    <location>
        <begin position="118"/>
        <end position="139"/>
    </location>
</feature>
<feature type="transmembrane region" description="Helical" evidence="7">
    <location>
        <begin position="325"/>
        <end position="345"/>
    </location>
</feature>